<evidence type="ECO:0000313" key="2">
    <source>
        <dbReference type="Proteomes" id="UP000805649"/>
    </source>
</evidence>
<dbReference type="EMBL" id="VUJX02000001">
    <property type="protein sequence ID" value="KAL0942395.1"/>
    <property type="molecule type" value="Genomic_DNA"/>
</dbReference>
<dbReference type="Proteomes" id="UP000805649">
    <property type="component" value="Unassembled WGS sequence"/>
</dbReference>
<accession>A0ACC3ZE44</accession>
<evidence type="ECO:0000313" key="1">
    <source>
        <dbReference type="EMBL" id="KAL0942395.1"/>
    </source>
</evidence>
<keyword evidence="2" id="KW-1185">Reference proteome</keyword>
<sequence length="86" mass="10205">MIRYRFGMDSDVERRYPSRPRPSLAKLGKDYPEDPQCFQQPTLDNLHCTQREARASVTFRDYEPAFSVCAFENNECFQCNCLPFLW</sequence>
<comment type="caution">
    <text evidence="1">The sequence shown here is derived from an EMBL/GenBank/DDBJ whole genome shotgun (WGS) entry which is preliminary data.</text>
</comment>
<proteinExistence type="predicted"/>
<protein>
    <submittedName>
        <fullName evidence="1">Uncharacterized protein</fullName>
    </submittedName>
</protein>
<organism evidence="1 2">
    <name type="scientific">Colletotrichum truncatum</name>
    <name type="common">Anthracnose fungus</name>
    <name type="synonym">Colletotrichum capsici</name>
    <dbReference type="NCBI Taxonomy" id="5467"/>
    <lineage>
        <taxon>Eukaryota</taxon>
        <taxon>Fungi</taxon>
        <taxon>Dikarya</taxon>
        <taxon>Ascomycota</taxon>
        <taxon>Pezizomycotina</taxon>
        <taxon>Sordariomycetes</taxon>
        <taxon>Hypocreomycetidae</taxon>
        <taxon>Glomerellales</taxon>
        <taxon>Glomerellaceae</taxon>
        <taxon>Colletotrichum</taxon>
        <taxon>Colletotrichum truncatum species complex</taxon>
    </lineage>
</organism>
<name>A0ACC3ZE44_COLTU</name>
<reference evidence="1 2" key="1">
    <citation type="journal article" date="2020" name="Phytopathology">
        <title>Genome Sequence Resources of Colletotrichum truncatum, C. plurivorum, C. musicola, and C. sojae: Four Species Pathogenic to Soybean (Glycine max).</title>
        <authorList>
            <person name="Rogerio F."/>
            <person name="Boufleur T.R."/>
            <person name="Ciampi-Guillardi M."/>
            <person name="Sukno S.A."/>
            <person name="Thon M.R."/>
            <person name="Massola Junior N.S."/>
            <person name="Baroncelli R."/>
        </authorList>
    </citation>
    <scope>NUCLEOTIDE SEQUENCE [LARGE SCALE GENOMIC DNA]</scope>
    <source>
        <strain evidence="1 2">CMES1059</strain>
    </source>
</reference>
<gene>
    <name evidence="1" type="ORF">CTRU02_200281</name>
</gene>